<protein>
    <submittedName>
        <fullName evidence="10">PTS transporter subunit EIIC</fullName>
    </submittedName>
</protein>
<dbReference type="GO" id="GO:0005886">
    <property type="term" value="C:plasma membrane"/>
    <property type="evidence" value="ECO:0007669"/>
    <property type="project" value="UniProtKB-SubCell"/>
</dbReference>
<evidence type="ECO:0000256" key="5">
    <source>
        <dbReference type="ARBA" id="ARBA00022692"/>
    </source>
</evidence>
<keyword evidence="11" id="KW-1185">Reference proteome</keyword>
<feature type="transmembrane region" description="Helical" evidence="8">
    <location>
        <begin position="228"/>
        <end position="251"/>
    </location>
</feature>
<dbReference type="InterPro" id="IPR050558">
    <property type="entry name" value="PTS_Sugar-Specific_Components"/>
</dbReference>
<gene>
    <name evidence="10" type="ORF">H8S44_03060</name>
</gene>
<evidence type="ECO:0000256" key="1">
    <source>
        <dbReference type="ARBA" id="ARBA00004651"/>
    </source>
</evidence>
<dbReference type="GO" id="GO:0015771">
    <property type="term" value="P:trehalose transport"/>
    <property type="evidence" value="ECO:0007669"/>
    <property type="project" value="TreeGrafter"/>
</dbReference>
<keyword evidence="2" id="KW-0813">Transport</keyword>
<feature type="transmembrane region" description="Helical" evidence="8">
    <location>
        <begin position="68"/>
        <end position="88"/>
    </location>
</feature>
<dbReference type="InterPro" id="IPR003352">
    <property type="entry name" value="PTS_EIIC"/>
</dbReference>
<keyword evidence="7 8" id="KW-0472">Membrane</keyword>
<dbReference type="GO" id="GO:0090589">
    <property type="term" value="F:protein-phosphocysteine-trehalose phosphotransferase system transporter activity"/>
    <property type="evidence" value="ECO:0007669"/>
    <property type="project" value="TreeGrafter"/>
</dbReference>
<proteinExistence type="predicted"/>
<dbReference type="PANTHER" id="PTHR30175">
    <property type="entry name" value="PHOSPHOTRANSFERASE SYSTEM TRANSPORT PROTEIN"/>
    <property type="match status" value="1"/>
</dbReference>
<evidence type="ECO:0000259" key="9">
    <source>
        <dbReference type="Pfam" id="PF02378"/>
    </source>
</evidence>
<evidence type="ECO:0000256" key="6">
    <source>
        <dbReference type="ARBA" id="ARBA00022989"/>
    </source>
</evidence>
<evidence type="ECO:0000256" key="2">
    <source>
        <dbReference type="ARBA" id="ARBA00022448"/>
    </source>
</evidence>
<dbReference type="Pfam" id="PF02378">
    <property type="entry name" value="PTS_EIIC"/>
    <property type="match status" value="1"/>
</dbReference>
<name>A0A923LAK4_9FIRM</name>
<dbReference type="PANTHER" id="PTHR30175:SF1">
    <property type="entry name" value="PTS SYSTEM ARBUTIN-, CELLOBIOSE-, AND SALICIN-SPECIFIC EIIBC COMPONENT-RELATED"/>
    <property type="match status" value="1"/>
</dbReference>
<dbReference type="GO" id="GO:0008982">
    <property type="term" value="F:protein-N(PI)-phosphohistidine-sugar phosphotransferase activity"/>
    <property type="evidence" value="ECO:0007669"/>
    <property type="project" value="InterPro"/>
</dbReference>
<organism evidence="10 11">
    <name type="scientific">Anaerosacchariphilus hominis</name>
    <dbReference type="NCBI Taxonomy" id="2763017"/>
    <lineage>
        <taxon>Bacteria</taxon>
        <taxon>Bacillati</taxon>
        <taxon>Bacillota</taxon>
        <taxon>Clostridia</taxon>
        <taxon>Lachnospirales</taxon>
        <taxon>Lachnospiraceae</taxon>
        <taxon>Anaerosacchariphilus</taxon>
    </lineage>
</organism>
<dbReference type="RefSeq" id="WP_186873308.1">
    <property type="nucleotide sequence ID" value="NZ_JACOOR010000002.1"/>
</dbReference>
<comment type="caution">
    <text evidence="10">The sequence shown here is derived from an EMBL/GenBank/DDBJ whole genome shotgun (WGS) entry which is preliminary data.</text>
</comment>
<feature type="transmembrane region" description="Helical" evidence="8">
    <location>
        <begin position="100"/>
        <end position="129"/>
    </location>
</feature>
<dbReference type="EMBL" id="JACOOR010000002">
    <property type="protein sequence ID" value="MBC5658753.1"/>
    <property type="molecule type" value="Genomic_DNA"/>
</dbReference>
<dbReference type="AlphaFoldDB" id="A0A923LAK4"/>
<evidence type="ECO:0000256" key="3">
    <source>
        <dbReference type="ARBA" id="ARBA00022475"/>
    </source>
</evidence>
<keyword evidence="6 8" id="KW-1133">Transmembrane helix</keyword>
<evidence type="ECO:0000256" key="7">
    <source>
        <dbReference type="ARBA" id="ARBA00023136"/>
    </source>
</evidence>
<keyword evidence="5 8" id="KW-0812">Transmembrane</keyword>
<reference evidence="10" key="1">
    <citation type="submission" date="2020-08" db="EMBL/GenBank/DDBJ databases">
        <title>Genome public.</title>
        <authorList>
            <person name="Liu C."/>
            <person name="Sun Q."/>
        </authorList>
    </citation>
    <scope>NUCLEOTIDE SEQUENCE</scope>
    <source>
        <strain evidence="10">NSJ-68</strain>
    </source>
</reference>
<keyword evidence="4" id="KW-0762">Sugar transport</keyword>
<evidence type="ECO:0000256" key="8">
    <source>
        <dbReference type="SAM" id="Phobius"/>
    </source>
</evidence>
<keyword evidence="3" id="KW-1003">Cell membrane</keyword>
<evidence type="ECO:0000313" key="11">
    <source>
        <dbReference type="Proteomes" id="UP000649345"/>
    </source>
</evidence>
<feature type="transmembrane region" description="Helical" evidence="8">
    <location>
        <begin position="160"/>
        <end position="181"/>
    </location>
</feature>
<sequence>MGYLAVGNGKCILLFLPFLVGVSAAEHFECNKYLALTLVRVMMYPTWETLLNEGVNTLYLFGAVPMKVASYSSSMVSALLSVYCLSKFEKGLYKIVPKSLQIILVPIAVIVVMEVLALAVIGPLGAALIRGVTGGYFWLYERTAALAVCVKTRNRKLKSLAATGALVTGIGITESALYGVCLPLKRPLIISMVSSGSGGAFMGVFRVTALGMGMGPLGAIPVFLTDTFVYWVIGILGTAALSFIGMCLFGYKAGQEHGSEKYK</sequence>
<dbReference type="GO" id="GO:0009401">
    <property type="term" value="P:phosphoenolpyruvate-dependent sugar phosphotransferase system"/>
    <property type="evidence" value="ECO:0007669"/>
    <property type="project" value="InterPro"/>
</dbReference>
<evidence type="ECO:0000313" key="10">
    <source>
        <dbReference type="EMBL" id="MBC5658753.1"/>
    </source>
</evidence>
<feature type="domain" description="Phosphotransferase system EIIC" evidence="9">
    <location>
        <begin position="9"/>
        <end position="138"/>
    </location>
</feature>
<accession>A0A923LAK4</accession>
<dbReference type="Proteomes" id="UP000649345">
    <property type="component" value="Unassembled WGS sequence"/>
</dbReference>
<comment type="subcellular location">
    <subcellularLocation>
        <location evidence="1">Cell membrane</location>
        <topology evidence="1">Multi-pass membrane protein</topology>
    </subcellularLocation>
</comment>
<evidence type="ECO:0000256" key="4">
    <source>
        <dbReference type="ARBA" id="ARBA00022597"/>
    </source>
</evidence>